<dbReference type="RefSeq" id="WP_338396778.1">
    <property type="nucleotide sequence ID" value="NZ_AP025292.1"/>
</dbReference>
<evidence type="ECO:0000256" key="5">
    <source>
        <dbReference type="ARBA" id="ARBA00022598"/>
    </source>
</evidence>
<keyword evidence="10 14" id="KW-0573">Peptidoglycan synthesis</keyword>
<keyword evidence="6 14" id="KW-0132">Cell division</keyword>
<accession>A0ABN6L895</accession>
<feature type="domain" description="Mur ligase C-terminal" evidence="17">
    <location>
        <begin position="319"/>
        <end position="414"/>
    </location>
</feature>
<keyword evidence="12 14" id="KW-0961">Cell wall biogenesis/degradation</keyword>
<evidence type="ECO:0000256" key="10">
    <source>
        <dbReference type="ARBA" id="ARBA00022984"/>
    </source>
</evidence>
<comment type="subcellular location">
    <subcellularLocation>
        <location evidence="1 14">Cytoplasm</location>
    </subcellularLocation>
</comment>
<keyword evidence="4 14" id="KW-0963">Cytoplasm</keyword>
<keyword evidence="15" id="KW-0472">Membrane</keyword>
<keyword evidence="20" id="KW-1185">Reference proteome</keyword>
<keyword evidence="15" id="KW-0812">Transmembrane</keyword>
<dbReference type="Proteomes" id="UP001354989">
    <property type="component" value="Chromosome"/>
</dbReference>
<evidence type="ECO:0000313" key="19">
    <source>
        <dbReference type="EMBL" id="BDC99415.1"/>
    </source>
</evidence>
<sequence>MKTNKFGTVYFIGIGGIGMSALARYYQHQRAQVSGYDKTQSPLTLQMEAEGMRIHYTEDVEQIPAAVKAKQEDSLVIYTPAIPADHQELVYLQQQGHRLYKRSEVLGLITQQLHTIGVAGTHGKTSTSTMLAHLLTDGKVDTAAFLGGISVNYQSNLLLPEGTDEVKCVVEADEFDRSFHRLFPDEAIITSAGADHLDIYGTHEALLEAFSIYIDRLPENGRLVIHESIRSLADHRPDLKVIDYSLDRGAVHAQNVHVANGCFVFDYVADDLRIAGLILKVAGFHNVENMLAAITIALQNGVTPDQVKHGVESFSGVKRRFEYIVQQEQAVYIDDYAHHPEEIEAAIRSVRALFPERPLTVLFQPHLFSRTKDFMAEFAEALSKADKVYLLDIYPAREQPIEGVTSAAIKKMMKNCDCAILKKADCVPQIILDQPSLLMSLGAGDIDRLVLPIKAIFENELAK</sequence>
<protein>
    <recommendedName>
        <fullName evidence="3 14">UDP-N-acetylmuramate--L-alanine ligase</fullName>
        <ecNumber evidence="3 14">6.3.2.8</ecNumber>
    </recommendedName>
    <alternativeName>
        <fullName evidence="14">UDP-N-acetylmuramoyl-L-alanine synthetase</fullName>
    </alternativeName>
</protein>
<comment type="similarity">
    <text evidence="14">Belongs to the MurCDEF family.</text>
</comment>
<dbReference type="Gene3D" id="3.40.50.720">
    <property type="entry name" value="NAD(P)-binding Rossmann-like Domain"/>
    <property type="match status" value="1"/>
</dbReference>
<dbReference type="SUPFAM" id="SSF53623">
    <property type="entry name" value="MurD-like peptide ligases, catalytic domain"/>
    <property type="match status" value="1"/>
</dbReference>
<evidence type="ECO:0000256" key="13">
    <source>
        <dbReference type="ARBA" id="ARBA00047833"/>
    </source>
</evidence>
<dbReference type="InterPro" id="IPR036565">
    <property type="entry name" value="Mur-like_cat_sf"/>
</dbReference>
<evidence type="ECO:0000259" key="16">
    <source>
        <dbReference type="Pfam" id="PF01225"/>
    </source>
</evidence>
<feature type="domain" description="Mur ligase N-terminal catalytic" evidence="16">
    <location>
        <begin position="9"/>
        <end position="112"/>
    </location>
</feature>
<evidence type="ECO:0000256" key="2">
    <source>
        <dbReference type="ARBA" id="ARBA00004752"/>
    </source>
</evidence>
<proteinExistence type="inferred from homology"/>
<dbReference type="SUPFAM" id="SSF51984">
    <property type="entry name" value="MurCD N-terminal domain"/>
    <property type="match status" value="1"/>
</dbReference>
<dbReference type="EMBL" id="AP025292">
    <property type="protein sequence ID" value="BDC99415.1"/>
    <property type="molecule type" value="Genomic_DNA"/>
</dbReference>
<evidence type="ECO:0000256" key="6">
    <source>
        <dbReference type="ARBA" id="ARBA00022618"/>
    </source>
</evidence>
<evidence type="ECO:0000256" key="8">
    <source>
        <dbReference type="ARBA" id="ARBA00022840"/>
    </source>
</evidence>
<dbReference type="InterPro" id="IPR000713">
    <property type="entry name" value="Mur_ligase_N"/>
</dbReference>
<evidence type="ECO:0000313" key="20">
    <source>
        <dbReference type="Proteomes" id="UP001354989"/>
    </source>
</evidence>
<evidence type="ECO:0000256" key="3">
    <source>
        <dbReference type="ARBA" id="ARBA00012211"/>
    </source>
</evidence>
<evidence type="ECO:0000256" key="14">
    <source>
        <dbReference type="HAMAP-Rule" id="MF_00046"/>
    </source>
</evidence>
<evidence type="ECO:0000256" key="4">
    <source>
        <dbReference type="ARBA" id="ARBA00022490"/>
    </source>
</evidence>
<feature type="binding site" evidence="14">
    <location>
        <begin position="120"/>
        <end position="126"/>
    </location>
    <ligand>
        <name>ATP</name>
        <dbReference type="ChEBI" id="CHEBI:30616"/>
    </ligand>
</feature>
<keyword evidence="15" id="KW-1133">Transmembrane helix</keyword>
<dbReference type="InterPro" id="IPR004101">
    <property type="entry name" value="Mur_ligase_C"/>
</dbReference>
<keyword evidence="7 14" id="KW-0547">Nucleotide-binding</keyword>
<reference evidence="19 20" key="1">
    <citation type="submission" date="2021-12" db="EMBL/GenBank/DDBJ databases">
        <title>Genome sequencing of bacteria with rrn-lacking chromosome and rrn-plasmid.</title>
        <authorList>
            <person name="Anda M."/>
            <person name="Iwasaki W."/>
        </authorList>
    </citation>
    <scope>NUCLEOTIDE SEQUENCE [LARGE SCALE GENOMIC DNA]</scope>
    <source>
        <strain evidence="19 20">NBRC 101262</strain>
    </source>
</reference>
<comment type="catalytic activity">
    <reaction evidence="13 14">
        <text>UDP-N-acetyl-alpha-D-muramate + L-alanine + ATP = UDP-N-acetyl-alpha-D-muramoyl-L-alanine + ADP + phosphate + H(+)</text>
        <dbReference type="Rhea" id="RHEA:23372"/>
        <dbReference type="ChEBI" id="CHEBI:15378"/>
        <dbReference type="ChEBI" id="CHEBI:30616"/>
        <dbReference type="ChEBI" id="CHEBI:43474"/>
        <dbReference type="ChEBI" id="CHEBI:57972"/>
        <dbReference type="ChEBI" id="CHEBI:70757"/>
        <dbReference type="ChEBI" id="CHEBI:83898"/>
        <dbReference type="ChEBI" id="CHEBI:456216"/>
        <dbReference type="EC" id="6.3.2.8"/>
    </reaction>
</comment>
<evidence type="ECO:0000256" key="9">
    <source>
        <dbReference type="ARBA" id="ARBA00022960"/>
    </source>
</evidence>
<evidence type="ECO:0000256" key="12">
    <source>
        <dbReference type="ARBA" id="ARBA00023316"/>
    </source>
</evidence>
<dbReference type="HAMAP" id="MF_00046">
    <property type="entry name" value="MurC"/>
    <property type="match status" value="1"/>
</dbReference>
<keyword evidence="11 14" id="KW-0131">Cell cycle</keyword>
<dbReference type="Pfam" id="PF02875">
    <property type="entry name" value="Mur_ligase_C"/>
    <property type="match status" value="1"/>
</dbReference>
<keyword evidence="5 14" id="KW-0436">Ligase</keyword>
<feature type="transmembrane region" description="Helical" evidence="15">
    <location>
        <begin position="7"/>
        <end position="26"/>
    </location>
</feature>
<dbReference type="GO" id="GO:0016874">
    <property type="term" value="F:ligase activity"/>
    <property type="evidence" value="ECO:0007669"/>
    <property type="project" value="UniProtKB-KW"/>
</dbReference>
<name>A0ABN6L895_9BACT</name>
<dbReference type="InterPro" id="IPR036615">
    <property type="entry name" value="Mur_ligase_C_dom_sf"/>
</dbReference>
<evidence type="ECO:0000259" key="18">
    <source>
        <dbReference type="Pfam" id="PF08245"/>
    </source>
</evidence>
<feature type="domain" description="Mur ligase central" evidence="18">
    <location>
        <begin position="118"/>
        <end position="296"/>
    </location>
</feature>
<dbReference type="Pfam" id="PF08245">
    <property type="entry name" value="Mur_ligase_M"/>
    <property type="match status" value="1"/>
</dbReference>
<comment type="function">
    <text evidence="14">Cell wall formation.</text>
</comment>
<dbReference type="InterPro" id="IPR050061">
    <property type="entry name" value="MurCDEF_pg_biosynth"/>
</dbReference>
<dbReference type="InterPro" id="IPR005758">
    <property type="entry name" value="UDP-N-AcMur_Ala_ligase_MurC"/>
</dbReference>
<gene>
    <name evidence="14" type="primary">murC</name>
    <name evidence="19" type="ORF">PEPS_16960</name>
</gene>
<keyword evidence="9 14" id="KW-0133">Cell shape</keyword>
<evidence type="ECO:0000256" key="7">
    <source>
        <dbReference type="ARBA" id="ARBA00022741"/>
    </source>
</evidence>
<evidence type="ECO:0000256" key="15">
    <source>
        <dbReference type="SAM" id="Phobius"/>
    </source>
</evidence>
<dbReference type="Gene3D" id="3.90.190.20">
    <property type="entry name" value="Mur ligase, C-terminal domain"/>
    <property type="match status" value="1"/>
</dbReference>
<evidence type="ECO:0000256" key="11">
    <source>
        <dbReference type="ARBA" id="ARBA00023306"/>
    </source>
</evidence>
<organism evidence="19 20">
    <name type="scientific">Persicobacter psychrovividus</name>
    <dbReference type="NCBI Taxonomy" id="387638"/>
    <lineage>
        <taxon>Bacteria</taxon>
        <taxon>Pseudomonadati</taxon>
        <taxon>Bacteroidota</taxon>
        <taxon>Cytophagia</taxon>
        <taxon>Cytophagales</taxon>
        <taxon>Persicobacteraceae</taxon>
        <taxon>Persicobacter</taxon>
    </lineage>
</organism>
<dbReference type="PANTHER" id="PTHR43445:SF3">
    <property type="entry name" value="UDP-N-ACETYLMURAMATE--L-ALANINE LIGASE"/>
    <property type="match status" value="1"/>
</dbReference>
<dbReference type="EC" id="6.3.2.8" evidence="3 14"/>
<evidence type="ECO:0000259" key="17">
    <source>
        <dbReference type="Pfam" id="PF02875"/>
    </source>
</evidence>
<dbReference type="NCBIfam" id="TIGR01082">
    <property type="entry name" value="murC"/>
    <property type="match status" value="1"/>
</dbReference>
<dbReference type="Pfam" id="PF01225">
    <property type="entry name" value="Mur_ligase"/>
    <property type="match status" value="1"/>
</dbReference>
<dbReference type="SUPFAM" id="SSF53244">
    <property type="entry name" value="MurD-like peptide ligases, peptide-binding domain"/>
    <property type="match status" value="1"/>
</dbReference>
<keyword evidence="8 14" id="KW-0067">ATP-binding</keyword>
<evidence type="ECO:0000256" key="1">
    <source>
        <dbReference type="ARBA" id="ARBA00004496"/>
    </source>
</evidence>
<dbReference type="Gene3D" id="3.40.1190.10">
    <property type="entry name" value="Mur-like, catalytic domain"/>
    <property type="match status" value="1"/>
</dbReference>
<comment type="pathway">
    <text evidence="2 14">Cell wall biogenesis; peptidoglycan biosynthesis.</text>
</comment>
<dbReference type="InterPro" id="IPR013221">
    <property type="entry name" value="Mur_ligase_cen"/>
</dbReference>
<dbReference type="PANTHER" id="PTHR43445">
    <property type="entry name" value="UDP-N-ACETYLMURAMATE--L-ALANINE LIGASE-RELATED"/>
    <property type="match status" value="1"/>
</dbReference>